<dbReference type="SUPFAM" id="SSF82199">
    <property type="entry name" value="SET domain"/>
    <property type="match status" value="1"/>
</dbReference>
<evidence type="ECO:0000259" key="11">
    <source>
        <dbReference type="PROSITE" id="PS50868"/>
    </source>
</evidence>
<evidence type="ECO:0000256" key="7">
    <source>
        <dbReference type="ARBA" id="ARBA00022833"/>
    </source>
</evidence>
<dbReference type="PROSITE" id="PS50867">
    <property type="entry name" value="PRE_SET"/>
    <property type="match status" value="1"/>
</dbReference>
<organism evidence="12 13">
    <name type="scientific">Coprinopsis marcescibilis</name>
    <name type="common">Agaric fungus</name>
    <name type="synonym">Psathyrella marcescibilis</name>
    <dbReference type="NCBI Taxonomy" id="230819"/>
    <lineage>
        <taxon>Eukaryota</taxon>
        <taxon>Fungi</taxon>
        <taxon>Dikarya</taxon>
        <taxon>Basidiomycota</taxon>
        <taxon>Agaricomycotina</taxon>
        <taxon>Agaricomycetes</taxon>
        <taxon>Agaricomycetidae</taxon>
        <taxon>Agaricales</taxon>
        <taxon>Agaricineae</taxon>
        <taxon>Psathyrellaceae</taxon>
        <taxon>Coprinopsis</taxon>
    </lineage>
</organism>
<dbReference type="PROSITE" id="PS50868">
    <property type="entry name" value="POST_SET"/>
    <property type="match status" value="1"/>
</dbReference>
<dbReference type="GO" id="GO:0005694">
    <property type="term" value="C:chromosome"/>
    <property type="evidence" value="ECO:0007669"/>
    <property type="project" value="UniProtKB-SubCell"/>
</dbReference>
<evidence type="ECO:0000259" key="9">
    <source>
        <dbReference type="PROSITE" id="PS50280"/>
    </source>
</evidence>
<dbReference type="SMART" id="SM00317">
    <property type="entry name" value="SET"/>
    <property type="match status" value="1"/>
</dbReference>
<keyword evidence="6" id="KW-0479">Metal-binding</keyword>
<dbReference type="InterPro" id="IPR001214">
    <property type="entry name" value="SET_dom"/>
</dbReference>
<dbReference type="AlphaFoldDB" id="A0A5C3L2W8"/>
<feature type="domain" description="Post-SET" evidence="11">
    <location>
        <begin position="554"/>
        <end position="569"/>
    </location>
</feature>
<dbReference type="GO" id="GO:0005634">
    <property type="term" value="C:nucleus"/>
    <property type="evidence" value="ECO:0007669"/>
    <property type="project" value="InterPro"/>
</dbReference>
<gene>
    <name evidence="12" type="ORF">FA15DRAFT_666390</name>
</gene>
<dbReference type="GO" id="GO:0032259">
    <property type="term" value="P:methylation"/>
    <property type="evidence" value="ECO:0007669"/>
    <property type="project" value="UniProtKB-KW"/>
</dbReference>
<dbReference type="GO" id="GO:0042054">
    <property type="term" value="F:histone methyltransferase activity"/>
    <property type="evidence" value="ECO:0007669"/>
    <property type="project" value="InterPro"/>
</dbReference>
<feature type="region of interest" description="Disordered" evidence="8">
    <location>
        <begin position="1"/>
        <end position="39"/>
    </location>
</feature>
<evidence type="ECO:0000256" key="6">
    <source>
        <dbReference type="ARBA" id="ARBA00022723"/>
    </source>
</evidence>
<proteinExistence type="predicted"/>
<sequence length="569" mass="64083">MGKRKATEAPLDSAQSTSSAIPRWKRSESPVESFSDAEGADANECWEVDIVGEEVDYWGNVRLEAEWTTWKRKDGTNATWKDEYLQCVDTGPWKSHQKHRRKQLAAKDRTIQVHTGLDIHNNETRLRAMAFEEKLKASRPCTWGSDRLKIIQQREEDSREERLTETEDSVRKLRNTKARLRERTGSSSFISSSSPAVSRMGSAVSSSSRMSSESLGHMTTFAKGFPVLSQEIALAHPLERPMSEKAKGKQRELTVAPPVTPSKTSDRRRSSLGRKWTNDSGVPGAPITFVNDEDDEEVPPLPPNFTYLERGYKFSDPDVLWPSEDFFLSCRCKTSCNAANNCDCQDPSELRDSSGRRYFAYDEKGRFKANKVPRGVEVIECTSRCSCNLSCRNRVAQRPRDIPIEIFKTPKCGWGVRSSTFIEKGKVLGIYTGELIPRKRAHEASKSGESSYCFDLDGHEDLSVTGKPCTNGYSVDSYRCGNWTRFINHSCSSNIQIYLVVYDTVPDSGMPYAAYVAKQDIPANEELVFDYNPHPAPVAKLTSSSKRKGIVPRDRDPCYCDATECRGYL</sequence>
<reference evidence="12 13" key="1">
    <citation type="journal article" date="2019" name="Nat. Ecol. Evol.">
        <title>Megaphylogeny resolves global patterns of mushroom evolution.</title>
        <authorList>
            <person name="Varga T."/>
            <person name="Krizsan K."/>
            <person name="Foldi C."/>
            <person name="Dima B."/>
            <person name="Sanchez-Garcia M."/>
            <person name="Sanchez-Ramirez S."/>
            <person name="Szollosi G.J."/>
            <person name="Szarkandi J.G."/>
            <person name="Papp V."/>
            <person name="Albert L."/>
            <person name="Andreopoulos W."/>
            <person name="Angelini C."/>
            <person name="Antonin V."/>
            <person name="Barry K.W."/>
            <person name="Bougher N.L."/>
            <person name="Buchanan P."/>
            <person name="Buyck B."/>
            <person name="Bense V."/>
            <person name="Catcheside P."/>
            <person name="Chovatia M."/>
            <person name="Cooper J."/>
            <person name="Damon W."/>
            <person name="Desjardin D."/>
            <person name="Finy P."/>
            <person name="Geml J."/>
            <person name="Haridas S."/>
            <person name="Hughes K."/>
            <person name="Justo A."/>
            <person name="Karasinski D."/>
            <person name="Kautmanova I."/>
            <person name="Kiss B."/>
            <person name="Kocsube S."/>
            <person name="Kotiranta H."/>
            <person name="LaButti K.M."/>
            <person name="Lechner B.E."/>
            <person name="Liimatainen K."/>
            <person name="Lipzen A."/>
            <person name="Lukacs Z."/>
            <person name="Mihaltcheva S."/>
            <person name="Morgado L.N."/>
            <person name="Niskanen T."/>
            <person name="Noordeloos M.E."/>
            <person name="Ohm R.A."/>
            <person name="Ortiz-Santana B."/>
            <person name="Ovrebo C."/>
            <person name="Racz N."/>
            <person name="Riley R."/>
            <person name="Savchenko A."/>
            <person name="Shiryaev A."/>
            <person name="Soop K."/>
            <person name="Spirin V."/>
            <person name="Szebenyi C."/>
            <person name="Tomsovsky M."/>
            <person name="Tulloss R.E."/>
            <person name="Uehling J."/>
            <person name="Grigoriev I.V."/>
            <person name="Vagvolgyi C."/>
            <person name="Papp T."/>
            <person name="Martin F.M."/>
            <person name="Miettinen O."/>
            <person name="Hibbett D.S."/>
            <person name="Nagy L.G."/>
        </authorList>
    </citation>
    <scope>NUCLEOTIDE SEQUENCE [LARGE SCALE GENOMIC DNA]</scope>
    <source>
        <strain evidence="12 13">CBS 121175</strain>
    </source>
</reference>
<dbReference type="Proteomes" id="UP000307440">
    <property type="component" value="Unassembled WGS sequence"/>
</dbReference>
<dbReference type="InterPro" id="IPR007728">
    <property type="entry name" value="Pre-SET_dom"/>
</dbReference>
<dbReference type="SMART" id="SM00468">
    <property type="entry name" value="PreSET"/>
    <property type="match status" value="1"/>
</dbReference>
<evidence type="ECO:0000313" key="12">
    <source>
        <dbReference type="EMBL" id="TFK27334.1"/>
    </source>
</evidence>
<evidence type="ECO:0000256" key="2">
    <source>
        <dbReference type="ARBA" id="ARBA00022454"/>
    </source>
</evidence>
<keyword evidence="4" id="KW-0808">Transferase</keyword>
<dbReference type="OrthoDB" id="308383at2759"/>
<evidence type="ECO:0000259" key="10">
    <source>
        <dbReference type="PROSITE" id="PS50867"/>
    </source>
</evidence>
<keyword evidence="13" id="KW-1185">Reference proteome</keyword>
<evidence type="ECO:0000256" key="1">
    <source>
        <dbReference type="ARBA" id="ARBA00004286"/>
    </source>
</evidence>
<keyword evidence="2" id="KW-0158">Chromosome</keyword>
<dbReference type="Pfam" id="PF00856">
    <property type="entry name" value="SET"/>
    <property type="match status" value="1"/>
</dbReference>
<feature type="domain" description="SET" evidence="9">
    <location>
        <begin position="402"/>
        <end position="532"/>
    </location>
</feature>
<dbReference type="PANTHER" id="PTHR46223:SF3">
    <property type="entry name" value="HISTONE-LYSINE N-METHYLTRANSFERASE SET-23"/>
    <property type="match status" value="1"/>
</dbReference>
<feature type="domain" description="Pre-SET" evidence="10">
    <location>
        <begin position="328"/>
        <end position="399"/>
    </location>
</feature>
<dbReference type="Gene3D" id="2.170.270.10">
    <property type="entry name" value="SET domain"/>
    <property type="match status" value="1"/>
</dbReference>
<feature type="region of interest" description="Disordered" evidence="8">
    <location>
        <begin position="241"/>
        <end position="279"/>
    </location>
</feature>
<protein>
    <submittedName>
        <fullName evidence="12">SET domain-containing protein</fullName>
    </submittedName>
</protein>
<evidence type="ECO:0000256" key="5">
    <source>
        <dbReference type="ARBA" id="ARBA00022691"/>
    </source>
</evidence>
<evidence type="ECO:0000256" key="4">
    <source>
        <dbReference type="ARBA" id="ARBA00022679"/>
    </source>
</evidence>
<dbReference type="PROSITE" id="PS50280">
    <property type="entry name" value="SET"/>
    <property type="match status" value="1"/>
</dbReference>
<evidence type="ECO:0000313" key="13">
    <source>
        <dbReference type="Proteomes" id="UP000307440"/>
    </source>
</evidence>
<dbReference type="PANTHER" id="PTHR46223">
    <property type="entry name" value="HISTONE-LYSINE N-METHYLTRANSFERASE SUV39H"/>
    <property type="match status" value="1"/>
</dbReference>
<keyword evidence="3" id="KW-0489">Methyltransferase</keyword>
<dbReference type="STRING" id="230819.A0A5C3L2W8"/>
<evidence type="ECO:0000256" key="8">
    <source>
        <dbReference type="SAM" id="MobiDB-lite"/>
    </source>
</evidence>
<feature type="compositionally biased region" description="Basic and acidic residues" evidence="8">
    <location>
        <begin position="241"/>
        <end position="252"/>
    </location>
</feature>
<keyword evidence="5" id="KW-0949">S-adenosyl-L-methionine</keyword>
<feature type="region of interest" description="Disordered" evidence="8">
    <location>
        <begin position="182"/>
        <end position="209"/>
    </location>
</feature>
<feature type="compositionally biased region" description="Low complexity" evidence="8">
    <location>
        <begin position="186"/>
        <end position="209"/>
    </location>
</feature>
<keyword evidence="7" id="KW-0862">Zinc</keyword>
<dbReference type="GO" id="GO:0008270">
    <property type="term" value="F:zinc ion binding"/>
    <property type="evidence" value="ECO:0007669"/>
    <property type="project" value="InterPro"/>
</dbReference>
<dbReference type="EMBL" id="ML210165">
    <property type="protein sequence ID" value="TFK27334.1"/>
    <property type="molecule type" value="Genomic_DNA"/>
</dbReference>
<accession>A0A5C3L2W8</accession>
<name>A0A5C3L2W8_COPMA</name>
<dbReference type="InterPro" id="IPR050973">
    <property type="entry name" value="H3K9_Histone-Lys_N-MTase"/>
</dbReference>
<dbReference type="InterPro" id="IPR046341">
    <property type="entry name" value="SET_dom_sf"/>
</dbReference>
<dbReference type="InterPro" id="IPR003616">
    <property type="entry name" value="Post-SET_dom"/>
</dbReference>
<evidence type="ECO:0000256" key="3">
    <source>
        <dbReference type="ARBA" id="ARBA00022603"/>
    </source>
</evidence>
<comment type="subcellular location">
    <subcellularLocation>
        <location evidence="1">Chromosome</location>
    </subcellularLocation>
</comment>